<accession>A0A1J9PZQ2</accession>
<dbReference type="EMBL" id="LGTZ01001273">
    <property type="protein sequence ID" value="OJD21809.1"/>
    <property type="molecule type" value="Genomic_DNA"/>
</dbReference>
<feature type="region of interest" description="Disordered" evidence="1">
    <location>
        <begin position="255"/>
        <end position="287"/>
    </location>
</feature>
<protein>
    <submittedName>
        <fullName evidence="2">Uncharacterized protein</fullName>
    </submittedName>
</protein>
<organism evidence="2 3">
    <name type="scientific">Blastomyces percursus</name>
    <dbReference type="NCBI Taxonomy" id="1658174"/>
    <lineage>
        <taxon>Eukaryota</taxon>
        <taxon>Fungi</taxon>
        <taxon>Dikarya</taxon>
        <taxon>Ascomycota</taxon>
        <taxon>Pezizomycotina</taxon>
        <taxon>Eurotiomycetes</taxon>
        <taxon>Eurotiomycetidae</taxon>
        <taxon>Onygenales</taxon>
        <taxon>Ajellomycetaceae</taxon>
        <taxon>Blastomyces</taxon>
    </lineage>
</organism>
<proteinExistence type="predicted"/>
<dbReference type="OrthoDB" id="5095651at2759"/>
<dbReference type="Proteomes" id="UP000242791">
    <property type="component" value="Unassembled WGS sequence"/>
</dbReference>
<reference evidence="2 3" key="1">
    <citation type="submission" date="2015-08" db="EMBL/GenBank/DDBJ databases">
        <title>Emmonsia species relationships and genome sequence.</title>
        <authorList>
            <person name="Cuomo C.A."/>
            <person name="Schwartz I.S."/>
            <person name="Kenyon C."/>
            <person name="De Hoog G.S."/>
            <person name="Govender N.P."/>
            <person name="Botha A."/>
            <person name="Moreno L."/>
            <person name="De Vries M."/>
            <person name="Munoz J.F."/>
            <person name="Stielow J.B."/>
        </authorList>
    </citation>
    <scope>NUCLEOTIDE SEQUENCE [LARGE SCALE GENOMIC DNA]</scope>
    <source>
        <strain evidence="2 3">EI222</strain>
    </source>
</reference>
<feature type="region of interest" description="Disordered" evidence="1">
    <location>
        <begin position="336"/>
        <end position="364"/>
    </location>
</feature>
<comment type="caution">
    <text evidence="2">The sequence shown here is derived from an EMBL/GenBank/DDBJ whole genome shotgun (WGS) entry which is preliminary data.</text>
</comment>
<evidence type="ECO:0000313" key="2">
    <source>
        <dbReference type="EMBL" id="OJD21809.1"/>
    </source>
</evidence>
<evidence type="ECO:0000313" key="3">
    <source>
        <dbReference type="Proteomes" id="UP000242791"/>
    </source>
</evidence>
<dbReference type="AlphaFoldDB" id="A0A1J9PZQ2"/>
<gene>
    <name evidence="2" type="ORF">ACJ73_06847</name>
</gene>
<sequence>MAAPSTAENIVFLAKPEDWEDWNEVLERKAAAAKLLDILDRKNDPLMEPKEPELSTYNRATASTRSTISEPTSIADLNDNDRKNYLEAMKIYEYKQRQFDTQSNGIQGLKDWMEKTVSSTLKKVHFKPREPISAWYAGLRKSVGATGTISMEIAVGKYKKAIKPPSKRTDLSSWISEWENAMTIGTDKKEWFHDLKSALQSSFLESWIRMYAVNQREKIRNKTLDFSEVAMNIREALRSELELGQQPKTRIAKGAFGPTFAGHGDSDEEELEKSKRPTRKRKHSNATQKTCQACGYFHLTERCFYLFPESTPEGWKEKDHIRQQVDQAFKEDATILRDAKRARSKRLKTSKRAEKTEEPSSNPI</sequence>
<dbReference type="STRING" id="1658174.A0A1J9PZQ2"/>
<evidence type="ECO:0000256" key="1">
    <source>
        <dbReference type="SAM" id="MobiDB-lite"/>
    </source>
</evidence>
<name>A0A1J9PZQ2_9EURO</name>
<dbReference type="VEuPathDB" id="FungiDB:ACJ73_06847"/>
<keyword evidence="3" id="KW-1185">Reference proteome</keyword>